<evidence type="ECO:0000256" key="1">
    <source>
        <dbReference type="ARBA" id="ARBA00001933"/>
    </source>
</evidence>
<sequence length="403" mass="44376">MSDWNCKLVCTGCGAEYDASKAAVRCEKCGETLEVPFDGRGEIRKEEPFGGTLFERYREFFPYFEKNDALNMGEGFTPLLFMPRLAEETGAGEILIKNESVNPTWSFKDRGSAAGIRRALQLGYRKVGTLSTGNMAISMAAFANRAGLKAFILVNDHIDEEKLNPIAVYDPCLIKVEGDYAKLYDESLSIGERHGIYFVNSDEPFRIEGYRTLSFEVCEQLNFEVPDFVVVPTSAGGHFRGILKGFLDFKKAGLISKIPVMVCAQAVGCATINNAYGKGLDKIERTQNPDTIAHSIENAFPPSGNAVLRCLKEYGGKTVSVTDEELLEAQRTLCRNGLFVQPGSAASYAAVRKMGQQGMLKGNERIVCVTTSTGLKYTSILSRHKLVCHNTKLEELDDFIAGL</sequence>
<dbReference type="NCBIfam" id="TIGR00260">
    <property type="entry name" value="thrC"/>
    <property type="match status" value="1"/>
</dbReference>
<evidence type="ECO:0000313" key="8">
    <source>
        <dbReference type="EMBL" id="QNM05645.1"/>
    </source>
</evidence>
<dbReference type="EC" id="4.2.3.1" evidence="5"/>
<feature type="modified residue" description="N6-(pyridoxal phosphate)lysine" evidence="6">
    <location>
        <position position="108"/>
    </location>
</feature>
<reference evidence="8 9" key="1">
    <citation type="submission" date="2020-08" db="EMBL/GenBank/DDBJ databases">
        <authorList>
            <person name="Liu C."/>
            <person name="Sun Q."/>
        </authorList>
    </citation>
    <scope>NUCLEOTIDE SEQUENCE [LARGE SCALE GENOMIC DNA]</scope>
    <source>
        <strain evidence="8 9">NSJ-38</strain>
    </source>
</reference>
<dbReference type="GO" id="GO:0004794">
    <property type="term" value="F:threonine deaminase activity"/>
    <property type="evidence" value="ECO:0007669"/>
    <property type="project" value="TreeGrafter"/>
</dbReference>
<evidence type="ECO:0000256" key="5">
    <source>
        <dbReference type="NCBIfam" id="TIGR00260"/>
    </source>
</evidence>
<evidence type="ECO:0000256" key="6">
    <source>
        <dbReference type="PIRSR" id="PIRSR604450-51"/>
    </source>
</evidence>
<dbReference type="InterPro" id="IPR004450">
    <property type="entry name" value="Thr_synthase-like"/>
</dbReference>
<gene>
    <name evidence="8" type="primary">thrC</name>
    <name evidence="8" type="ORF">H9Q78_00255</name>
</gene>
<dbReference type="PANTHER" id="PTHR48078:SF6">
    <property type="entry name" value="L-THREONINE DEHYDRATASE CATABOLIC TDCB"/>
    <property type="match status" value="1"/>
</dbReference>
<dbReference type="InterPro" id="IPR036052">
    <property type="entry name" value="TrpB-like_PALP_sf"/>
</dbReference>
<dbReference type="Proteomes" id="UP000515823">
    <property type="component" value="Chromosome"/>
</dbReference>
<dbReference type="CDD" id="cd01563">
    <property type="entry name" value="Thr-synth_1"/>
    <property type="match status" value="1"/>
</dbReference>
<evidence type="ECO:0000259" key="7">
    <source>
        <dbReference type="Pfam" id="PF00291"/>
    </source>
</evidence>
<comment type="similarity">
    <text evidence="2">Belongs to the threonine synthase family.</text>
</comment>
<dbReference type="InterPro" id="IPR050147">
    <property type="entry name" value="Ser/Thr_Dehydratase"/>
</dbReference>
<dbReference type="InterPro" id="IPR001926">
    <property type="entry name" value="TrpB-like_PALP"/>
</dbReference>
<feature type="domain" description="Tryptophan synthase beta chain-like PALP" evidence="7">
    <location>
        <begin position="72"/>
        <end position="371"/>
    </location>
</feature>
<dbReference type="GO" id="GO:0004795">
    <property type="term" value="F:threonine synthase activity"/>
    <property type="evidence" value="ECO:0007669"/>
    <property type="project" value="UniProtKB-UniRule"/>
</dbReference>
<protein>
    <recommendedName>
        <fullName evidence="5">Threonine synthase</fullName>
        <ecNumber evidence="5">4.2.3.1</ecNumber>
    </recommendedName>
</protein>
<proteinExistence type="inferred from homology"/>
<keyword evidence="4 8" id="KW-0456">Lyase</keyword>
<dbReference type="GO" id="GO:0009088">
    <property type="term" value="P:threonine biosynthetic process"/>
    <property type="evidence" value="ECO:0007669"/>
    <property type="project" value="UniProtKB-UniRule"/>
</dbReference>
<name>A0A7G9G4B3_9FIRM</name>
<evidence type="ECO:0000313" key="9">
    <source>
        <dbReference type="Proteomes" id="UP000515823"/>
    </source>
</evidence>
<keyword evidence="3 6" id="KW-0663">Pyridoxal phosphate</keyword>
<dbReference type="GO" id="GO:0006565">
    <property type="term" value="P:L-serine catabolic process"/>
    <property type="evidence" value="ECO:0007669"/>
    <property type="project" value="TreeGrafter"/>
</dbReference>
<dbReference type="GO" id="GO:0009097">
    <property type="term" value="P:isoleucine biosynthetic process"/>
    <property type="evidence" value="ECO:0007669"/>
    <property type="project" value="TreeGrafter"/>
</dbReference>
<accession>A0A7G9G4B3</accession>
<dbReference type="AlphaFoldDB" id="A0A7G9G4B3"/>
<dbReference type="KEGG" id="qdo:H9Q78_00255"/>
<keyword evidence="9" id="KW-1185">Reference proteome</keyword>
<evidence type="ECO:0000256" key="4">
    <source>
        <dbReference type="ARBA" id="ARBA00023239"/>
    </source>
</evidence>
<dbReference type="SUPFAM" id="SSF53686">
    <property type="entry name" value="Tryptophan synthase beta subunit-like PLP-dependent enzymes"/>
    <property type="match status" value="1"/>
</dbReference>
<evidence type="ECO:0000256" key="2">
    <source>
        <dbReference type="ARBA" id="ARBA00005517"/>
    </source>
</evidence>
<dbReference type="GO" id="GO:0006567">
    <property type="term" value="P:L-threonine catabolic process"/>
    <property type="evidence" value="ECO:0007669"/>
    <property type="project" value="TreeGrafter"/>
</dbReference>
<dbReference type="RefSeq" id="WP_249302823.1">
    <property type="nucleotide sequence ID" value="NZ_CP060634.1"/>
</dbReference>
<dbReference type="EMBL" id="CP060634">
    <property type="protein sequence ID" value="QNM05645.1"/>
    <property type="molecule type" value="Genomic_DNA"/>
</dbReference>
<dbReference type="PANTHER" id="PTHR48078">
    <property type="entry name" value="THREONINE DEHYDRATASE, MITOCHONDRIAL-RELATED"/>
    <property type="match status" value="1"/>
</dbReference>
<dbReference type="Pfam" id="PF00291">
    <property type="entry name" value="PALP"/>
    <property type="match status" value="1"/>
</dbReference>
<comment type="cofactor">
    <cofactor evidence="1 6">
        <name>pyridoxal 5'-phosphate</name>
        <dbReference type="ChEBI" id="CHEBI:597326"/>
    </cofactor>
</comment>
<evidence type="ECO:0000256" key="3">
    <source>
        <dbReference type="ARBA" id="ARBA00022898"/>
    </source>
</evidence>
<dbReference type="GO" id="GO:0003941">
    <property type="term" value="F:L-serine ammonia-lyase activity"/>
    <property type="evidence" value="ECO:0007669"/>
    <property type="project" value="TreeGrafter"/>
</dbReference>
<dbReference type="Gene3D" id="3.40.50.1100">
    <property type="match status" value="2"/>
</dbReference>
<organism evidence="8 9">
    <name type="scientific">Qiania dongpingensis</name>
    <dbReference type="NCBI Taxonomy" id="2763669"/>
    <lineage>
        <taxon>Bacteria</taxon>
        <taxon>Bacillati</taxon>
        <taxon>Bacillota</taxon>
        <taxon>Clostridia</taxon>
        <taxon>Lachnospirales</taxon>
        <taxon>Lachnospiraceae</taxon>
        <taxon>Qiania</taxon>
    </lineage>
</organism>